<comment type="caution">
    <text evidence="2">The sequence shown here is derived from an EMBL/GenBank/DDBJ whole genome shotgun (WGS) entry which is preliminary data.</text>
</comment>
<gene>
    <name evidence="2" type="ORF">HPS56_11630</name>
</gene>
<dbReference type="Gene3D" id="1.25.40.390">
    <property type="match status" value="1"/>
</dbReference>
<evidence type="ECO:0000313" key="3">
    <source>
        <dbReference type="Proteomes" id="UP000714420"/>
    </source>
</evidence>
<accession>A0ABX2AP10</accession>
<keyword evidence="1" id="KW-0732">Signal</keyword>
<keyword evidence="3" id="KW-1185">Reference proteome</keyword>
<dbReference type="InterPro" id="IPR011990">
    <property type="entry name" value="TPR-like_helical_dom_sf"/>
</dbReference>
<feature type="chain" id="PRO_5046561363" evidence="1">
    <location>
        <begin position="23"/>
        <end position="558"/>
    </location>
</feature>
<dbReference type="PROSITE" id="PS51257">
    <property type="entry name" value="PROKAR_LIPOPROTEIN"/>
    <property type="match status" value="1"/>
</dbReference>
<reference evidence="2 3" key="1">
    <citation type="submission" date="2020-05" db="EMBL/GenBank/DDBJ databases">
        <title>Distinct polysaccharide utilization as determinants for interspecies competition between intestinal Prevotella spp.</title>
        <authorList>
            <person name="Galvez E.J.C."/>
            <person name="Iljazovic A."/>
            <person name="Strowig T."/>
        </authorList>
    </citation>
    <scope>NUCLEOTIDE SEQUENCE [LARGE SCALE GENOMIC DNA]</scope>
    <source>
        <strain evidence="2 3">PMUR</strain>
    </source>
</reference>
<evidence type="ECO:0000256" key="1">
    <source>
        <dbReference type="SAM" id="SignalP"/>
    </source>
</evidence>
<feature type="signal peptide" evidence="1">
    <location>
        <begin position="1"/>
        <end position="22"/>
    </location>
</feature>
<sequence length="558" mass="62801">MMKKLSKILCALCVIFGSVSCADMMDIDSELVEFEKDHNLDSPSDTVYSVLGIIHKMQVIADRTVLLGEVRGDLVSVTDAASSDLKRLASFQLSEDNKYNVPADYYAVINNCNYFIANADTLLSRRGKKVFEKEFAAVKTFRAWTYMQLVMAYGSVPLLLEPIMTEAEADKALKQPRLSVDGICDYFISDLAPYVDVKFPEYGAIGGHDSKNFFIPVRLLLGDMCLWTGRYQEAARFYHDYLAHKDAPHVPSFIASSWPDAEFKSPNRAFSHSYLSYIPMEINRYSGIVSELGPIFNSDIENYYYFQLEPSKSLRALSAAQTYCFVNKTGTTADTIYAPKKGLLSDIYAGDLRLCTYYTYNRLNTDEYSEFSSDYQKIFKFSAESRITTYRLSIAYLRYAEALNRAGYPQSAFAVLKYGLNPDNIGEHVDSVEIKAAGSLISFDPLVFTEELTMGVHSIGSGESAANAHYTLPMPSESLASYADTVAYQIPLVEDMIINEMALEGSFEGNRYYDLMRVALRRNDPGYLAAPVSERNGVRDDALYTLLMDTKNWYLPLK</sequence>
<organism evidence="2 3">
    <name type="scientific">Xylanibacter muris</name>
    <dbReference type="NCBI Taxonomy" id="2736290"/>
    <lineage>
        <taxon>Bacteria</taxon>
        <taxon>Pseudomonadati</taxon>
        <taxon>Bacteroidota</taxon>
        <taxon>Bacteroidia</taxon>
        <taxon>Bacteroidales</taxon>
        <taxon>Prevotellaceae</taxon>
        <taxon>Xylanibacter</taxon>
    </lineage>
</organism>
<protein>
    <submittedName>
        <fullName evidence="2">RagB/SusD family nutrient uptake outer membrane protein</fullName>
    </submittedName>
</protein>
<name>A0ABX2AP10_9BACT</name>
<proteinExistence type="predicted"/>
<dbReference type="SUPFAM" id="SSF48452">
    <property type="entry name" value="TPR-like"/>
    <property type="match status" value="1"/>
</dbReference>
<dbReference type="Proteomes" id="UP000714420">
    <property type="component" value="Unassembled WGS sequence"/>
</dbReference>
<dbReference type="EMBL" id="JABKKF010000013">
    <property type="protein sequence ID" value="NPD92978.1"/>
    <property type="molecule type" value="Genomic_DNA"/>
</dbReference>
<evidence type="ECO:0000313" key="2">
    <source>
        <dbReference type="EMBL" id="NPD92978.1"/>
    </source>
</evidence>